<evidence type="ECO:0000313" key="5">
    <source>
        <dbReference type="EMBL" id="MFC3103140.1"/>
    </source>
</evidence>
<name>A0ABV7EP48_9GAMM</name>
<evidence type="ECO:0000256" key="1">
    <source>
        <dbReference type="ARBA" id="ARBA00012528"/>
    </source>
</evidence>
<dbReference type="PANTHER" id="PTHR45138">
    <property type="entry name" value="REGULATORY COMPONENTS OF SENSORY TRANSDUCTION SYSTEM"/>
    <property type="match status" value="1"/>
</dbReference>
<proteinExistence type="predicted"/>
<dbReference type="SUPFAM" id="SSF55073">
    <property type="entry name" value="Nucleotide cyclase"/>
    <property type="match status" value="1"/>
</dbReference>
<keyword evidence="3" id="KW-1133">Transmembrane helix</keyword>
<feature type="transmembrane region" description="Helical" evidence="3">
    <location>
        <begin position="23"/>
        <end position="41"/>
    </location>
</feature>
<comment type="caution">
    <text evidence="5">The sequence shown here is derived from an EMBL/GenBank/DDBJ whole genome shotgun (WGS) entry which is preliminary data.</text>
</comment>
<evidence type="ECO:0000313" key="6">
    <source>
        <dbReference type="Proteomes" id="UP001595462"/>
    </source>
</evidence>
<keyword evidence="6" id="KW-1185">Reference proteome</keyword>
<reference evidence="6" key="1">
    <citation type="journal article" date="2019" name="Int. J. Syst. Evol. Microbiol.">
        <title>The Global Catalogue of Microorganisms (GCM) 10K type strain sequencing project: providing services to taxonomists for standard genome sequencing and annotation.</title>
        <authorList>
            <consortium name="The Broad Institute Genomics Platform"/>
            <consortium name="The Broad Institute Genome Sequencing Center for Infectious Disease"/>
            <person name="Wu L."/>
            <person name="Ma J."/>
        </authorList>
    </citation>
    <scope>NUCLEOTIDE SEQUENCE [LARGE SCALE GENOMIC DNA]</scope>
    <source>
        <strain evidence="6">KCTC 52640</strain>
    </source>
</reference>
<dbReference type="InterPro" id="IPR050469">
    <property type="entry name" value="Diguanylate_Cyclase"/>
</dbReference>
<feature type="transmembrane region" description="Helical" evidence="3">
    <location>
        <begin position="147"/>
        <end position="172"/>
    </location>
</feature>
<dbReference type="InterPro" id="IPR029787">
    <property type="entry name" value="Nucleotide_cyclase"/>
</dbReference>
<dbReference type="InterPro" id="IPR000160">
    <property type="entry name" value="GGDEF_dom"/>
</dbReference>
<dbReference type="Proteomes" id="UP001595462">
    <property type="component" value="Unassembled WGS sequence"/>
</dbReference>
<dbReference type="NCBIfam" id="TIGR00254">
    <property type="entry name" value="GGDEF"/>
    <property type="match status" value="1"/>
</dbReference>
<dbReference type="EMBL" id="JBHRSS010000003">
    <property type="protein sequence ID" value="MFC3103140.1"/>
    <property type="molecule type" value="Genomic_DNA"/>
</dbReference>
<dbReference type="SMART" id="SM00267">
    <property type="entry name" value="GGDEF"/>
    <property type="match status" value="1"/>
</dbReference>
<evidence type="ECO:0000256" key="3">
    <source>
        <dbReference type="SAM" id="Phobius"/>
    </source>
</evidence>
<evidence type="ECO:0000256" key="2">
    <source>
        <dbReference type="ARBA" id="ARBA00034247"/>
    </source>
</evidence>
<dbReference type="PROSITE" id="PS50887">
    <property type="entry name" value="GGDEF"/>
    <property type="match status" value="1"/>
</dbReference>
<dbReference type="Gene3D" id="3.30.70.270">
    <property type="match status" value="1"/>
</dbReference>
<organism evidence="5 6">
    <name type="scientific">Salinisphaera aquimarina</name>
    <dbReference type="NCBI Taxonomy" id="2094031"/>
    <lineage>
        <taxon>Bacteria</taxon>
        <taxon>Pseudomonadati</taxon>
        <taxon>Pseudomonadota</taxon>
        <taxon>Gammaproteobacteria</taxon>
        <taxon>Salinisphaerales</taxon>
        <taxon>Salinisphaeraceae</taxon>
        <taxon>Salinisphaera</taxon>
    </lineage>
</organism>
<dbReference type="PANTHER" id="PTHR45138:SF9">
    <property type="entry name" value="DIGUANYLATE CYCLASE DGCM-RELATED"/>
    <property type="match status" value="1"/>
</dbReference>
<comment type="catalytic activity">
    <reaction evidence="2">
        <text>2 GTP = 3',3'-c-di-GMP + 2 diphosphate</text>
        <dbReference type="Rhea" id="RHEA:24898"/>
        <dbReference type="ChEBI" id="CHEBI:33019"/>
        <dbReference type="ChEBI" id="CHEBI:37565"/>
        <dbReference type="ChEBI" id="CHEBI:58805"/>
        <dbReference type="EC" id="2.7.7.65"/>
    </reaction>
</comment>
<dbReference type="CDD" id="cd01949">
    <property type="entry name" value="GGDEF"/>
    <property type="match status" value="1"/>
</dbReference>
<dbReference type="InterPro" id="IPR043128">
    <property type="entry name" value="Rev_trsase/Diguanyl_cyclase"/>
</dbReference>
<dbReference type="EC" id="2.7.7.65" evidence="1"/>
<accession>A0ABV7EP48</accession>
<dbReference type="Pfam" id="PF00990">
    <property type="entry name" value="GGDEF"/>
    <property type="match status" value="1"/>
</dbReference>
<keyword evidence="3" id="KW-0472">Membrane</keyword>
<keyword evidence="3" id="KW-0812">Transmembrane</keyword>
<sequence length="383" mass="41972">MLLEKGSRRRSAHSAFWVMTRRVTLLAACVDAAFLCFFLLVDSPLLAWLNVVSIAMYAVAYRLLSRRRNRPAVILIWIEVLGHALIGTLLTGWDAGFNYYLLMFIPAIMVSGGWRTVTPPLVLLFVSYVGLHEMSRVYGALAPLSGAALSVLYVFNVSIFFAMASYTARFYYAMVLKTEGKLRNLAIKDTLTGLSNRRHLMDLAQQEIERLASGDGELALVIADIDDFKQINDGWGHDAGDQVLIHGGAVFQNCCRAHDTVARWGGEEFLFLLPDSDAAAAVEFAERVRSAIGAMRIEHAGQQITCSISLGVATLGPSESLEDAIGRADRALYQSKTEGRDRVTVAVPVAHDVPVDGEDDVLVAGPGVDLSVVDRRGNDRRRA</sequence>
<feature type="domain" description="GGDEF" evidence="4">
    <location>
        <begin position="216"/>
        <end position="348"/>
    </location>
</feature>
<evidence type="ECO:0000259" key="4">
    <source>
        <dbReference type="PROSITE" id="PS50887"/>
    </source>
</evidence>
<gene>
    <name evidence="5" type="ORF">ACFOSU_04470</name>
</gene>
<feature type="transmembrane region" description="Helical" evidence="3">
    <location>
        <begin position="47"/>
        <end position="64"/>
    </location>
</feature>
<feature type="transmembrane region" description="Helical" evidence="3">
    <location>
        <begin position="71"/>
        <end position="91"/>
    </location>
</feature>
<protein>
    <recommendedName>
        <fullName evidence="1">diguanylate cyclase</fullName>
        <ecNumber evidence="1">2.7.7.65</ecNumber>
    </recommendedName>
</protein>